<evidence type="ECO:0000313" key="2">
    <source>
        <dbReference type="EMBL" id="BBX99745.1"/>
    </source>
</evidence>
<feature type="region of interest" description="Disordered" evidence="1">
    <location>
        <begin position="40"/>
        <end position="65"/>
    </location>
</feature>
<dbReference type="RefSeq" id="WP_163674170.1">
    <property type="nucleotide sequence ID" value="NZ_AP022582.1"/>
</dbReference>
<accession>A0A7I7NSU8</accession>
<gene>
    <name evidence="2" type="ORF">MSEO_02450</name>
</gene>
<keyword evidence="3" id="KW-1185">Reference proteome</keyword>
<sequence length="65" mass="7249">MTKKVTALMLTPNVWAKAGIAGEMTPYPSATMTFAQLKIQTSRGSRGEREPRSPERVSLRERVTQ</sequence>
<name>A0A7I7NSU8_9MYCO</name>
<dbReference type="EMBL" id="AP022582">
    <property type="protein sequence ID" value="BBX99745.1"/>
    <property type="molecule type" value="Genomic_DNA"/>
</dbReference>
<feature type="compositionally biased region" description="Basic and acidic residues" evidence="1">
    <location>
        <begin position="45"/>
        <end position="65"/>
    </location>
</feature>
<dbReference type="Proteomes" id="UP000466632">
    <property type="component" value="Chromosome"/>
</dbReference>
<evidence type="ECO:0000256" key="1">
    <source>
        <dbReference type="SAM" id="MobiDB-lite"/>
    </source>
</evidence>
<dbReference type="KEGG" id="mseo:MSEO_02450"/>
<organism evidence="2 3">
    <name type="scientific">Mycobacterium seoulense</name>
    <dbReference type="NCBI Taxonomy" id="386911"/>
    <lineage>
        <taxon>Bacteria</taxon>
        <taxon>Bacillati</taxon>
        <taxon>Actinomycetota</taxon>
        <taxon>Actinomycetes</taxon>
        <taxon>Mycobacteriales</taxon>
        <taxon>Mycobacteriaceae</taxon>
        <taxon>Mycobacterium</taxon>
    </lineage>
</organism>
<dbReference type="AlphaFoldDB" id="A0A7I7NSU8"/>
<proteinExistence type="predicted"/>
<reference evidence="2 3" key="1">
    <citation type="journal article" date="2019" name="Emerg. Microbes Infect.">
        <title>Comprehensive subspecies identification of 175 nontuberculous mycobacteria species based on 7547 genomic profiles.</title>
        <authorList>
            <person name="Matsumoto Y."/>
            <person name="Kinjo T."/>
            <person name="Motooka D."/>
            <person name="Nabeya D."/>
            <person name="Jung N."/>
            <person name="Uechi K."/>
            <person name="Horii T."/>
            <person name="Iida T."/>
            <person name="Fujita J."/>
            <person name="Nakamura S."/>
        </authorList>
    </citation>
    <scope>NUCLEOTIDE SEQUENCE [LARGE SCALE GENOMIC DNA]</scope>
    <source>
        <strain evidence="2 3">JCM 16018</strain>
    </source>
</reference>
<evidence type="ECO:0000313" key="3">
    <source>
        <dbReference type="Proteomes" id="UP000466632"/>
    </source>
</evidence>
<protein>
    <submittedName>
        <fullName evidence="2">Uncharacterized protein</fullName>
    </submittedName>
</protein>